<feature type="chain" id="PRO_5014992661" evidence="1">
    <location>
        <begin position="22"/>
        <end position="94"/>
    </location>
</feature>
<evidence type="ECO:0000256" key="1">
    <source>
        <dbReference type="SAM" id="SignalP"/>
    </source>
</evidence>
<organism evidence="2">
    <name type="scientific">Anopheles braziliensis</name>
    <dbReference type="NCBI Taxonomy" id="58242"/>
    <lineage>
        <taxon>Eukaryota</taxon>
        <taxon>Metazoa</taxon>
        <taxon>Ecdysozoa</taxon>
        <taxon>Arthropoda</taxon>
        <taxon>Hexapoda</taxon>
        <taxon>Insecta</taxon>
        <taxon>Pterygota</taxon>
        <taxon>Neoptera</taxon>
        <taxon>Endopterygota</taxon>
        <taxon>Diptera</taxon>
        <taxon>Nematocera</taxon>
        <taxon>Culicoidea</taxon>
        <taxon>Culicidae</taxon>
        <taxon>Anophelinae</taxon>
        <taxon>Anopheles</taxon>
    </lineage>
</organism>
<dbReference type="AlphaFoldDB" id="A0A2M3ZPE6"/>
<reference evidence="2" key="1">
    <citation type="submission" date="2018-01" db="EMBL/GenBank/DDBJ databases">
        <title>An insight into the sialome of Amazonian anophelines.</title>
        <authorList>
            <person name="Ribeiro J.M."/>
            <person name="Scarpassa V."/>
            <person name="Calvo E."/>
        </authorList>
    </citation>
    <scope>NUCLEOTIDE SEQUENCE</scope>
    <source>
        <tissue evidence="2">Salivary glands</tissue>
    </source>
</reference>
<keyword evidence="1" id="KW-0732">Signal</keyword>
<feature type="signal peptide" evidence="1">
    <location>
        <begin position="1"/>
        <end position="21"/>
    </location>
</feature>
<sequence length="94" mass="9780">MCPCMRCKLLVGLCPLRFGSARGVIDAIAAIISASSSSSSASLSLTFTFPELSERCAPGGKLPRLLGSNSIGWSSTITSPSSSITWYWISSSGC</sequence>
<protein>
    <submittedName>
        <fullName evidence="2">Putative secreted peptide</fullName>
    </submittedName>
</protein>
<evidence type="ECO:0000313" key="2">
    <source>
        <dbReference type="EMBL" id="MBW30411.1"/>
    </source>
</evidence>
<name>A0A2M3ZPE6_9DIPT</name>
<dbReference type="EMBL" id="GGFM01009660">
    <property type="protein sequence ID" value="MBW30411.1"/>
    <property type="molecule type" value="Transcribed_RNA"/>
</dbReference>
<proteinExistence type="predicted"/>
<accession>A0A2M3ZPE6</accession>